<keyword evidence="5" id="KW-1185">Reference proteome</keyword>
<evidence type="ECO:0000256" key="2">
    <source>
        <dbReference type="ARBA" id="ARBA00010790"/>
    </source>
</evidence>
<name>A0AAD7ANB5_9AGAR</name>
<dbReference type="Pfam" id="PF05199">
    <property type="entry name" value="GMC_oxred_C"/>
    <property type="match status" value="1"/>
</dbReference>
<dbReference type="InterPro" id="IPR036188">
    <property type="entry name" value="FAD/NAD-bd_sf"/>
</dbReference>
<dbReference type="SUPFAM" id="SSF51905">
    <property type="entry name" value="FAD/NAD(P)-binding domain"/>
    <property type="match status" value="1"/>
</dbReference>
<protein>
    <recommendedName>
        <fullName evidence="3">Glucose-methanol-choline oxidoreductase C-terminal domain-containing protein</fullName>
    </recommendedName>
</protein>
<dbReference type="Gene3D" id="3.50.50.60">
    <property type="entry name" value="FAD/NAD(P)-binding domain"/>
    <property type="match status" value="1"/>
</dbReference>
<dbReference type="PANTHER" id="PTHR11552">
    <property type="entry name" value="GLUCOSE-METHANOL-CHOLINE GMC OXIDOREDUCTASE"/>
    <property type="match status" value="1"/>
</dbReference>
<evidence type="ECO:0000313" key="4">
    <source>
        <dbReference type="EMBL" id="KAJ7363008.1"/>
    </source>
</evidence>
<dbReference type="AlphaFoldDB" id="A0AAD7ANB5"/>
<dbReference type="InterPro" id="IPR012132">
    <property type="entry name" value="GMC_OxRdtase"/>
</dbReference>
<dbReference type="GO" id="GO:0016614">
    <property type="term" value="F:oxidoreductase activity, acting on CH-OH group of donors"/>
    <property type="evidence" value="ECO:0007669"/>
    <property type="project" value="InterPro"/>
</dbReference>
<dbReference type="GO" id="GO:0050660">
    <property type="term" value="F:flavin adenine dinucleotide binding"/>
    <property type="evidence" value="ECO:0007669"/>
    <property type="project" value="InterPro"/>
</dbReference>
<proteinExistence type="inferred from homology"/>
<sequence length="56" mass="6018">KNATWGVVNPDLLLKGATGIRLIDASVMHLVPSGHTQAPTSAIPERGADLIIRQWM</sequence>
<feature type="non-terminal residue" evidence="4">
    <location>
        <position position="1"/>
    </location>
</feature>
<comment type="caution">
    <text evidence="4">The sequence shown here is derived from an EMBL/GenBank/DDBJ whole genome shotgun (WGS) entry which is preliminary data.</text>
</comment>
<reference evidence="4" key="1">
    <citation type="submission" date="2023-03" db="EMBL/GenBank/DDBJ databases">
        <title>Massive genome expansion in bonnet fungi (Mycena s.s.) driven by repeated elements and novel gene families across ecological guilds.</title>
        <authorList>
            <consortium name="Lawrence Berkeley National Laboratory"/>
            <person name="Harder C.B."/>
            <person name="Miyauchi S."/>
            <person name="Viragh M."/>
            <person name="Kuo A."/>
            <person name="Thoen E."/>
            <person name="Andreopoulos B."/>
            <person name="Lu D."/>
            <person name="Skrede I."/>
            <person name="Drula E."/>
            <person name="Henrissat B."/>
            <person name="Morin E."/>
            <person name="Kohler A."/>
            <person name="Barry K."/>
            <person name="LaButti K."/>
            <person name="Morin E."/>
            <person name="Salamov A."/>
            <person name="Lipzen A."/>
            <person name="Mereny Z."/>
            <person name="Hegedus B."/>
            <person name="Baldrian P."/>
            <person name="Stursova M."/>
            <person name="Weitz H."/>
            <person name="Taylor A."/>
            <person name="Grigoriev I.V."/>
            <person name="Nagy L.G."/>
            <person name="Martin F."/>
            <person name="Kauserud H."/>
        </authorList>
    </citation>
    <scope>NUCLEOTIDE SEQUENCE</scope>
    <source>
        <strain evidence="4">CBHHK002</strain>
    </source>
</reference>
<dbReference type="InterPro" id="IPR007867">
    <property type="entry name" value="GMC_OxRtase_C"/>
</dbReference>
<dbReference type="EMBL" id="JARIHO010000004">
    <property type="protein sequence ID" value="KAJ7363008.1"/>
    <property type="molecule type" value="Genomic_DNA"/>
</dbReference>
<organism evidence="4 5">
    <name type="scientific">Mycena albidolilacea</name>
    <dbReference type="NCBI Taxonomy" id="1033008"/>
    <lineage>
        <taxon>Eukaryota</taxon>
        <taxon>Fungi</taxon>
        <taxon>Dikarya</taxon>
        <taxon>Basidiomycota</taxon>
        <taxon>Agaricomycotina</taxon>
        <taxon>Agaricomycetes</taxon>
        <taxon>Agaricomycetidae</taxon>
        <taxon>Agaricales</taxon>
        <taxon>Marasmiineae</taxon>
        <taxon>Mycenaceae</taxon>
        <taxon>Mycena</taxon>
    </lineage>
</organism>
<comment type="cofactor">
    <cofactor evidence="1">
        <name>FAD</name>
        <dbReference type="ChEBI" id="CHEBI:57692"/>
    </cofactor>
</comment>
<evidence type="ECO:0000256" key="1">
    <source>
        <dbReference type="ARBA" id="ARBA00001974"/>
    </source>
</evidence>
<dbReference type="Proteomes" id="UP001218218">
    <property type="component" value="Unassembled WGS sequence"/>
</dbReference>
<evidence type="ECO:0000259" key="3">
    <source>
        <dbReference type="Pfam" id="PF05199"/>
    </source>
</evidence>
<gene>
    <name evidence="4" type="ORF">DFH08DRAFT_682768</name>
</gene>
<comment type="similarity">
    <text evidence="2">Belongs to the GMC oxidoreductase family.</text>
</comment>
<dbReference type="PANTHER" id="PTHR11552:SF147">
    <property type="entry name" value="CHOLINE DEHYDROGENASE, MITOCHONDRIAL"/>
    <property type="match status" value="1"/>
</dbReference>
<feature type="domain" description="Glucose-methanol-choline oxidoreductase C-terminal" evidence="3">
    <location>
        <begin position="4"/>
        <end position="43"/>
    </location>
</feature>
<evidence type="ECO:0000313" key="5">
    <source>
        <dbReference type="Proteomes" id="UP001218218"/>
    </source>
</evidence>
<accession>A0AAD7ANB5</accession>